<feature type="compositionally biased region" description="Polar residues" evidence="8">
    <location>
        <begin position="679"/>
        <end position="688"/>
    </location>
</feature>
<dbReference type="SMART" id="SM00066">
    <property type="entry name" value="GAL4"/>
    <property type="match status" value="1"/>
</dbReference>
<dbReference type="InterPro" id="IPR051711">
    <property type="entry name" value="Stress_Response_Reg"/>
</dbReference>
<keyword evidence="7" id="KW-0539">Nucleus</keyword>
<dbReference type="Proteomes" id="UP000826661">
    <property type="component" value="Chromosome II"/>
</dbReference>
<evidence type="ECO:0000256" key="8">
    <source>
        <dbReference type="SAM" id="MobiDB-lite"/>
    </source>
</evidence>
<dbReference type="GO" id="GO:0008270">
    <property type="term" value="F:zinc ion binding"/>
    <property type="evidence" value="ECO:0007669"/>
    <property type="project" value="InterPro"/>
</dbReference>
<keyword evidence="11" id="KW-1185">Reference proteome</keyword>
<evidence type="ECO:0000256" key="5">
    <source>
        <dbReference type="ARBA" id="ARBA00023125"/>
    </source>
</evidence>
<evidence type="ECO:0000256" key="6">
    <source>
        <dbReference type="ARBA" id="ARBA00023163"/>
    </source>
</evidence>
<evidence type="ECO:0000313" key="10">
    <source>
        <dbReference type="EMBL" id="QYS97865.1"/>
    </source>
</evidence>
<dbReference type="CDD" id="cd12148">
    <property type="entry name" value="fungal_TF_MHR"/>
    <property type="match status" value="1"/>
</dbReference>
<evidence type="ECO:0000256" key="7">
    <source>
        <dbReference type="ARBA" id="ARBA00023242"/>
    </source>
</evidence>
<feature type="region of interest" description="Disordered" evidence="8">
    <location>
        <begin position="702"/>
        <end position="725"/>
    </location>
</feature>
<evidence type="ECO:0000256" key="2">
    <source>
        <dbReference type="ARBA" id="ARBA00022723"/>
    </source>
</evidence>
<keyword evidence="6" id="KW-0804">Transcription</keyword>
<evidence type="ECO:0000256" key="4">
    <source>
        <dbReference type="ARBA" id="ARBA00023015"/>
    </source>
</evidence>
<dbReference type="CDD" id="cd00067">
    <property type="entry name" value="GAL4"/>
    <property type="match status" value="1"/>
</dbReference>
<feature type="region of interest" description="Disordered" evidence="8">
    <location>
        <begin position="655"/>
        <end position="688"/>
    </location>
</feature>
<name>A0A8G0LDV0_9HYPO</name>
<comment type="subcellular location">
    <subcellularLocation>
        <location evidence="1">Nucleus</location>
    </subcellularLocation>
</comment>
<dbReference type="PANTHER" id="PTHR47540">
    <property type="entry name" value="THIAMINE REPRESSIBLE GENES REGULATORY PROTEIN THI5"/>
    <property type="match status" value="1"/>
</dbReference>
<evidence type="ECO:0000256" key="1">
    <source>
        <dbReference type="ARBA" id="ARBA00004123"/>
    </source>
</evidence>
<keyword evidence="5" id="KW-0238">DNA-binding</keyword>
<dbReference type="InterPro" id="IPR001138">
    <property type="entry name" value="Zn2Cys6_DnaBD"/>
</dbReference>
<reference evidence="10 11" key="1">
    <citation type="journal article" date="2021" name="BMC Genomics">
        <title>Telomere-to-telomere genome assembly of asparaginase-producing Trichoderma simmonsii.</title>
        <authorList>
            <person name="Chung D."/>
            <person name="Kwon Y.M."/>
            <person name="Yang Y."/>
        </authorList>
    </citation>
    <scope>NUCLEOTIDE SEQUENCE [LARGE SCALE GENOMIC DNA]</scope>
    <source>
        <strain evidence="10 11">GH-Sj1</strain>
    </source>
</reference>
<dbReference type="Pfam" id="PF04082">
    <property type="entry name" value="Fungal_trans"/>
    <property type="match status" value="1"/>
</dbReference>
<evidence type="ECO:0000313" key="11">
    <source>
        <dbReference type="Proteomes" id="UP000826661"/>
    </source>
</evidence>
<feature type="domain" description="Zn(2)-C6 fungal-type" evidence="9">
    <location>
        <begin position="22"/>
        <end position="49"/>
    </location>
</feature>
<keyword evidence="4" id="KW-0805">Transcription regulation</keyword>
<evidence type="ECO:0000259" key="9">
    <source>
        <dbReference type="PROSITE" id="PS00463"/>
    </source>
</evidence>
<dbReference type="SUPFAM" id="SSF57701">
    <property type="entry name" value="Zn2/Cys6 DNA-binding domain"/>
    <property type="match status" value="1"/>
</dbReference>
<accession>A0A8G0LDV0</accession>
<protein>
    <recommendedName>
        <fullName evidence="9">Zn(2)-C6 fungal-type domain-containing protein</fullName>
    </recommendedName>
</protein>
<dbReference type="PANTHER" id="PTHR47540:SF1">
    <property type="entry name" value="ACTIVATOR OF STRESS GENES 1-RELATED"/>
    <property type="match status" value="1"/>
</dbReference>
<dbReference type="GO" id="GO:0045944">
    <property type="term" value="P:positive regulation of transcription by RNA polymerase II"/>
    <property type="evidence" value="ECO:0007669"/>
    <property type="project" value="TreeGrafter"/>
</dbReference>
<organism evidence="10 11">
    <name type="scientific">Trichoderma simmonsii</name>
    <dbReference type="NCBI Taxonomy" id="1491479"/>
    <lineage>
        <taxon>Eukaryota</taxon>
        <taxon>Fungi</taxon>
        <taxon>Dikarya</taxon>
        <taxon>Ascomycota</taxon>
        <taxon>Pezizomycotina</taxon>
        <taxon>Sordariomycetes</taxon>
        <taxon>Hypocreomycetidae</taxon>
        <taxon>Hypocreales</taxon>
        <taxon>Hypocreaceae</taxon>
        <taxon>Trichoderma</taxon>
    </lineage>
</organism>
<dbReference type="GO" id="GO:0006351">
    <property type="term" value="P:DNA-templated transcription"/>
    <property type="evidence" value="ECO:0007669"/>
    <property type="project" value="InterPro"/>
</dbReference>
<dbReference type="InterPro" id="IPR036864">
    <property type="entry name" value="Zn2-C6_fun-type_DNA-bd_sf"/>
</dbReference>
<dbReference type="AlphaFoldDB" id="A0A8G0LDV0"/>
<dbReference type="EMBL" id="CP075865">
    <property type="protein sequence ID" value="QYS97865.1"/>
    <property type="molecule type" value="Genomic_DNA"/>
</dbReference>
<dbReference type="InterPro" id="IPR007219">
    <property type="entry name" value="XnlR_reg_dom"/>
</dbReference>
<dbReference type="GO" id="GO:0043565">
    <property type="term" value="F:sequence-specific DNA binding"/>
    <property type="evidence" value="ECO:0007669"/>
    <property type="project" value="TreeGrafter"/>
</dbReference>
<keyword evidence="2" id="KW-0479">Metal-binding</keyword>
<keyword evidence="3" id="KW-0862">Zinc</keyword>
<dbReference type="Gene3D" id="4.10.240.10">
    <property type="entry name" value="Zn(2)-C6 fungal-type DNA-binding domain"/>
    <property type="match status" value="1"/>
</dbReference>
<gene>
    <name evidence="10" type="ORF">H0G86_005071</name>
</gene>
<evidence type="ECO:0000256" key="3">
    <source>
        <dbReference type="ARBA" id="ARBA00022833"/>
    </source>
</evidence>
<dbReference type="GO" id="GO:0005634">
    <property type="term" value="C:nucleus"/>
    <property type="evidence" value="ECO:0007669"/>
    <property type="project" value="UniProtKB-SubCell"/>
</dbReference>
<dbReference type="GO" id="GO:0000981">
    <property type="term" value="F:DNA-binding transcription factor activity, RNA polymerase II-specific"/>
    <property type="evidence" value="ECO:0007669"/>
    <property type="project" value="InterPro"/>
</dbReference>
<proteinExistence type="predicted"/>
<dbReference type="PROSITE" id="PS00463">
    <property type="entry name" value="ZN2_CY6_FUNGAL_1"/>
    <property type="match status" value="1"/>
</dbReference>
<sequence>MSQCGTQKDSATQKASSRKREACDVCHWRKIKCDKSFPCVQCSQSFYDCQYFGRNHQAKRTGSPPQQKNDAKRRWQHQDFANHSFSASQLTNVFSDTLRSRSSKRKGPSGGENPVAKHARAFYLVEQGEIEFQGRSADRTFLRGLKEEIGAWPGDDTPRNLPTAFSVPGLFITERGSRCGVALPPIHRATKLVQEALDAHILLNFVHRPSFDRLFHLVYSLEPSEYSSKERQFLPLLYALLAYGTLFSQQVEDAGYGEILSEASQYYAKSKQLQDIAECKSLISLQAIVILNLFLLSTTRLSTCYTYLTTSMSIALRMGLHQSLDKSQDVISQEIGKRLFWVLRFLINDVAAGIGLPNLLDGNDIGQLLPMQDHDTDSPDKIMLDQFNDLISHVSGFSVYQSLHWIFDKVIRQLYPSKASSGFKISDSTSQTVAFSIVRELESELVQWAKKLPLPLRLGVTTTRSPVQRAHYMLYLTYAHTQLCLYRPFLHYVSSHALQPVCSVSSASSCAIACIDAAQNIVALCLDMFKHGLLAGPNWIAIHILFSSMSCLLYSILMSRATYQAEMIFKDISKSRKILNFLAKTSFHARRAKITFMVMVSNIPSNFEAIRDRLFEFDVETSNDLNRDSPDDSARLSGESYTASLARKTLSISSNFLFDEPPPGIESSTDRGNGGQDMQDGSSLAPQTHQRKLVALHAPSTLPIPVVRSPSEHSHQTGSKTTEEAETLSNTLLVSSENAEKFLEARSLSLEHGPTFANWLEQAELDSSKSLTLCDGYSNMSQDWGDSPCIASYF</sequence>
<dbReference type="Pfam" id="PF00172">
    <property type="entry name" value="Zn_clus"/>
    <property type="match status" value="1"/>
</dbReference>